<proteinExistence type="predicted"/>
<dbReference type="Proteomes" id="UP000253215">
    <property type="component" value="Unassembled WGS sequence"/>
</dbReference>
<evidence type="ECO:0000313" key="1">
    <source>
        <dbReference type="EMBL" id="RCW17274.1"/>
    </source>
</evidence>
<evidence type="ECO:0000313" key="2">
    <source>
        <dbReference type="Proteomes" id="UP000253215"/>
    </source>
</evidence>
<organism evidence="1 2">
    <name type="scientific">Streptococcus gallolyticus</name>
    <dbReference type="NCBI Taxonomy" id="315405"/>
    <lineage>
        <taxon>Bacteria</taxon>
        <taxon>Bacillati</taxon>
        <taxon>Bacillota</taxon>
        <taxon>Bacilli</taxon>
        <taxon>Lactobacillales</taxon>
        <taxon>Streptococcaceae</taxon>
        <taxon>Streptococcus</taxon>
    </lineage>
</organism>
<sequence>MLAIIEEQLHADNMKHFLIFLAREHQRGKVSMSLSYTKDIINSLTSTDLIQVLTQVLTSKRAQIFLV</sequence>
<dbReference type="EMBL" id="NETH01000013">
    <property type="protein sequence ID" value="RCW17274.1"/>
    <property type="molecule type" value="Genomic_DNA"/>
</dbReference>
<accession>A0A368UEB7</accession>
<reference evidence="1 2" key="1">
    <citation type="journal article" date="2018" name="Sci. Rep.">
        <title>Network-guided genomic and metagenomic analysis of the faecal microbiota of the critically endangered kakapo.</title>
        <authorList>
            <person name="Waite D.W."/>
            <person name="Dsouza M."/>
            <person name="Sekiguchi Y."/>
            <person name="Hugenholtz P."/>
            <person name="Taylor M.W."/>
        </authorList>
    </citation>
    <scope>NUCLEOTIDE SEQUENCE [LARGE SCALE GENOMIC DNA]</scope>
    <source>
        <strain evidence="1 2">BI02</strain>
    </source>
</reference>
<dbReference type="AlphaFoldDB" id="A0A368UEB7"/>
<protein>
    <submittedName>
        <fullName evidence="1">Uncharacterized protein</fullName>
    </submittedName>
</protein>
<comment type="caution">
    <text evidence="1">The sequence shown here is derived from an EMBL/GenBank/DDBJ whole genome shotgun (WGS) entry which is preliminary data.</text>
</comment>
<gene>
    <name evidence="1" type="ORF">CAC02_03915</name>
</gene>
<name>A0A368UEB7_9STRE</name>